<accession>A0A498D1A7</accession>
<proteinExistence type="predicted"/>
<dbReference type="SUPFAM" id="SSF54862">
    <property type="entry name" value="4Fe-4S ferredoxins"/>
    <property type="match status" value="1"/>
</dbReference>
<comment type="cofactor">
    <cofactor evidence="1">
        <name>[4Fe-4S] cluster</name>
        <dbReference type="ChEBI" id="CHEBI:49883"/>
    </cofactor>
</comment>
<evidence type="ECO:0000256" key="4">
    <source>
        <dbReference type="ARBA" id="ARBA00022737"/>
    </source>
</evidence>
<dbReference type="InterPro" id="IPR017900">
    <property type="entry name" value="4Fe4S_Fe_S_CS"/>
</dbReference>
<keyword evidence="3" id="KW-0479">Metal-binding</keyword>
<evidence type="ECO:0000256" key="1">
    <source>
        <dbReference type="ARBA" id="ARBA00001966"/>
    </source>
</evidence>
<name>A0A498D1A7_9FIRM</name>
<reference evidence="8 9" key="1">
    <citation type="submission" date="2018-10" db="EMBL/GenBank/DDBJ databases">
        <title>Anaerotruncus faecis sp. nov., isolated from human feces.</title>
        <authorList>
            <person name="Wang Y.-J."/>
        </authorList>
    </citation>
    <scope>NUCLEOTIDE SEQUENCE [LARGE SCALE GENOMIC DNA]</scope>
    <source>
        <strain evidence="8 9">22A2-44</strain>
    </source>
</reference>
<evidence type="ECO:0000259" key="7">
    <source>
        <dbReference type="PROSITE" id="PS51379"/>
    </source>
</evidence>
<dbReference type="Pfam" id="PF12800">
    <property type="entry name" value="Fer4_4"/>
    <property type="match status" value="1"/>
</dbReference>
<dbReference type="PANTHER" id="PTHR43724:SF1">
    <property type="entry name" value="PYRUVATE SYNTHASE SUBUNIT PORD"/>
    <property type="match status" value="1"/>
</dbReference>
<dbReference type="Proteomes" id="UP000276301">
    <property type="component" value="Unassembled WGS sequence"/>
</dbReference>
<evidence type="ECO:0000313" key="8">
    <source>
        <dbReference type="EMBL" id="RLL13833.1"/>
    </source>
</evidence>
<dbReference type="GO" id="GO:0051539">
    <property type="term" value="F:4 iron, 4 sulfur cluster binding"/>
    <property type="evidence" value="ECO:0007669"/>
    <property type="project" value="UniProtKB-KW"/>
</dbReference>
<dbReference type="RefSeq" id="WP_101552181.1">
    <property type="nucleotide sequence ID" value="NZ_DBFBJK010000194.1"/>
</dbReference>
<dbReference type="AlphaFoldDB" id="A0A498D1A7"/>
<dbReference type="InterPro" id="IPR011898">
    <property type="entry name" value="PorD_KorD"/>
</dbReference>
<sequence length="111" mass="12467">MNSKRAAEIREDIRWQEITPGGAVYEGGTASAVKTGDWRVMRPVFHADRCRQCLLCAPTCPDMAIPVKDGKREDFDYFYCKGCGICFKVCPFQAISFEKETHQEVNGDGNP</sequence>
<evidence type="ECO:0000256" key="5">
    <source>
        <dbReference type="ARBA" id="ARBA00023004"/>
    </source>
</evidence>
<gene>
    <name evidence="8" type="ORF">D4A47_02795</name>
</gene>
<dbReference type="EMBL" id="RCHT01000002">
    <property type="protein sequence ID" value="RLL13833.1"/>
    <property type="molecule type" value="Genomic_DNA"/>
</dbReference>
<comment type="caution">
    <text evidence="8">The sequence shown here is derived from an EMBL/GenBank/DDBJ whole genome shotgun (WGS) entry which is preliminary data.</text>
</comment>
<keyword evidence="5" id="KW-0408">Iron</keyword>
<evidence type="ECO:0000256" key="3">
    <source>
        <dbReference type="ARBA" id="ARBA00022723"/>
    </source>
</evidence>
<dbReference type="GO" id="GO:0046872">
    <property type="term" value="F:metal ion binding"/>
    <property type="evidence" value="ECO:0007669"/>
    <property type="project" value="UniProtKB-KW"/>
</dbReference>
<evidence type="ECO:0000256" key="6">
    <source>
        <dbReference type="ARBA" id="ARBA00023014"/>
    </source>
</evidence>
<dbReference type="PANTHER" id="PTHR43724">
    <property type="entry name" value="PYRUVATE SYNTHASE SUBUNIT PORD"/>
    <property type="match status" value="1"/>
</dbReference>
<dbReference type="Pfam" id="PF00037">
    <property type="entry name" value="Fer4"/>
    <property type="match status" value="1"/>
</dbReference>
<feature type="domain" description="4Fe-4S ferredoxin-type" evidence="7">
    <location>
        <begin position="41"/>
        <end position="70"/>
    </location>
</feature>
<dbReference type="Gene3D" id="3.30.70.20">
    <property type="match status" value="1"/>
</dbReference>
<feature type="domain" description="4Fe-4S ferredoxin-type" evidence="7">
    <location>
        <begin position="71"/>
        <end position="100"/>
    </location>
</feature>
<dbReference type="NCBIfam" id="TIGR02179">
    <property type="entry name" value="PorD_KorD"/>
    <property type="match status" value="1"/>
</dbReference>
<dbReference type="PROSITE" id="PS00198">
    <property type="entry name" value="4FE4S_FER_1"/>
    <property type="match status" value="1"/>
</dbReference>
<protein>
    <submittedName>
        <fullName evidence="8">Ferredoxin</fullName>
    </submittedName>
</protein>
<dbReference type="InterPro" id="IPR017896">
    <property type="entry name" value="4Fe4S_Fe-S-bd"/>
</dbReference>
<evidence type="ECO:0000313" key="9">
    <source>
        <dbReference type="Proteomes" id="UP000276301"/>
    </source>
</evidence>
<keyword evidence="6" id="KW-0411">Iron-sulfur</keyword>
<evidence type="ECO:0000256" key="2">
    <source>
        <dbReference type="ARBA" id="ARBA00022485"/>
    </source>
</evidence>
<dbReference type="PROSITE" id="PS51379">
    <property type="entry name" value="4FE4S_FER_2"/>
    <property type="match status" value="2"/>
</dbReference>
<keyword evidence="9" id="KW-1185">Reference proteome</keyword>
<keyword evidence="2" id="KW-0004">4Fe-4S</keyword>
<organism evidence="8 9">
    <name type="scientific">Anaerotruncus massiliensis</name>
    <name type="common">ex Liu et al. 2021</name>
    <dbReference type="NCBI Taxonomy" id="2321404"/>
    <lineage>
        <taxon>Bacteria</taxon>
        <taxon>Bacillati</taxon>
        <taxon>Bacillota</taxon>
        <taxon>Clostridia</taxon>
        <taxon>Eubacteriales</taxon>
        <taxon>Oscillospiraceae</taxon>
        <taxon>Anaerotruncus</taxon>
    </lineage>
</organism>
<keyword evidence="4" id="KW-0677">Repeat</keyword>
<dbReference type="GO" id="GO:0016625">
    <property type="term" value="F:oxidoreductase activity, acting on the aldehyde or oxo group of donors, iron-sulfur protein as acceptor"/>
    <property type="evidence" value="ECO:0007669"/>
    <property type="project" value="InterPro"/>
</dbReference>